<dbReference type="InterPro" id="IPR020845">
    <property type="entry name" value="AMP-binding_CS"/>
</dbReference>
<organism evidence="6">
    <name type="scientific">Paenibacillus sp. SYP-B3998</name>
    <dbReference type="NCBI Taxonomy" id="2678564"/>
    <lineage>
        <taxon>Bacteria</taxon>
        <taxon>Bacillati</taxon>
        <taxon>Bacillota</taxon>
        <taxon>Bacilli</taxon>
        <taxon>Bacillales</taxon>
        <taxon>Paenibacillaceae</taxon>
        <taxon>Paenibacillus</taxon>
    </lineage>
</organism>
<reference evidence="6" key="1">
    <citation type="submission" date="2020-02" db="EMBL/GenBank/DDBJ databases">
        <authorList>
            <person name="Shen X.-R."/>
            <person name="Zhang Y.-X."/>
        </authorList>
    </citation>
    <scope>NUCLEOTIDE SEQUENCE</scope>
    <source>
        <strain evidence="6">SYP-B3998</strain>
    </source>
</reference>
<dbReference type="PROSITE" id="PS50075">
    <property type="entry name" value="CARRIER"/>
    <property type="match status" value="1"/>
</dbReference>
<dbReference type="InterPro" id="IPR010080">
    <property type="entry name" value="Thioester_reductase-like_dom"/>
</dbReference>
<dbReference type="EMBL" id="JAAIKC010000006">
    <property type="protein sequence ID" value="NEW07693.1"/>
    <property type="molecule type" value="Genomic_DNA"/>
</dbReference>
<dbReference type="InterPro" id="IPR045851">
    <property type="entry name" value="AMP-bd_C_sf"/>
</dbReference>
<dbReference type="GO" id="GO:0017000">
    <property type="term" value="P:antibiotic biosynthetic process"/>
    <property type="evidence" value="ECO:0007669"/>
    <property type="project" value="UniProtKB-KW"/>
</dbReference>
<dbReference type="Gene3D" id="3.40.50.720">
    <property type="entry name" value="NAD(P)-binding Rossmann-like Domain"/>
    <property type="match status" value="1"/>
</dbReference>
<dbReference type="PROSITE" id="PS00455">
    <property type="entry name" value="AMP_BINDING"/>
    <property type="match status" value="1"/>
</dbReference>
<dbReference type="Gene3D" id="1.10.1200.10">
    <property type="entry name" value="ACP-like"/>
    <property type="match status" value="1"/>
</dbReference>
<dbReference type="InterPro" id="IPR000873">
    <property type="entry name" value="AMP-dep_synth/lig_dom"/>
</dbReference>
<dbReference type="InterPro" id="IPR025110">
    <property type="entry name" value="AMP-bd_C"/>
</dbReference>
<dbReference type="SUPFAM" id="SSF47336">
    <property type="entry name" value="ACP-like"/>
    <property type="match status" value="1"/>
</dbReference>
<evidence type="ECO:0000256" key="4">
    <source>
        <dbReference type="ARBA" id="ARBA00023194"/>
    </source>
</evidence>
<dbReference type="Gene3D" id="2.30.38.10">
    <property type="entry name" value="Luciferase, Domain 3"/>
    <property type="match status" value="1"/>
</dbReference>
<dbReference type="RefSeq" id="WP_163949149.1">
    <property type="nucleotide sequence ID" value="NZ_JAAIKC010000006.1"/>
</dbReference>
<keyword evidence="4" id="KW-0045">Antibiotic biosynthesis</keyword>
<dbReference type="PROSITE" id="PS00012">
    <property type="entry name" value="PHOSPHOPANTETHEINE"/>
    <property type="match status" value="1"/>
</dbReference>
<dbReference type="InterPro" id="IPR036736">
    <property type="entry name" value="ACP-like_sf"/>
</dbReference>
<dbReference type="NCBIfam" id="TIGR01733">
    <property type="entry name" value="AA-adenyl-dom"/>
    <property type="match status" value="1"/>
</dbReference>
<feature type="domain" description="Carrier" evidence="5">
    <location>
        <begin position="745"/>
        <end position="819"/>
    </location>
</feature>
<dbReference type="InterPro" id="IPR010071">
    <property type="entry name" value="AA_adenyl_dom"/>
</dbReference>
<keyword evidence="3" id="KW-0597">Phosphoprotein</keyword>
<dbReference type="PANTHER" id="PTHR44845">
    <property type="entry name" value="CARRIER DOMAIN-CONTAINING PROTEIN"/>
    <property type="match status" value="1"/>
</dbReference>
<dbReference type="AlphaFoldDB" id="A0A6G3ZZQ6"/>
<dbReference type="Gene3D" id="3.40.50.980">
    <property type="match status" value="2"/>
</dbReference>
<dbReference type="InterPro" id="IPR013120">
    <property type="entry name" value="FAR_NAD-bd"/>
</dbReference>
<dbReference type="InterPro" id="IPR036291">
    <property type="entry name" value="NAD(P)-bd_dom_sf"/>
</dbReference>
<dbReference type="SUPFAM" id="SSF52777">
    <property type="entry name" value="CoA-dependent acyltransferases"/>
    <property type="match status" value="1"/>
</dbReference>
<dbReference type="Pfam" id="PF00501">
    <property type="entry name" value="AMP-binding"/>
    <property type="match status" value="1"/>
</dbReference>
<comment type="similarity">
    <text evidence="1">Belongs to the ATP-dependent AMP-binding enzyme family.</text>
</comment>
<dbReference type="Gene3D" id="3.30.559.30">
    <property type="entry name" value="Nonribosomal peptide synthetase, condensation domain"/>
    <property type="match status" value="1"/>
</dbReference>
<dbReference type="FunFam" id="3.40.50.980:FF:000001">
    <property type="entry name" value="Non-ribosomal peptide synthetase"/>
    <property type="match status" value="1"/>
</dbReference>
<dbReference type="Pfam" id="PF13193">
    <property type="entry name" value="AMP-binding_C"/>
    <property type="match status" value="1"/>
</dbReference>
<name>A0A6G3ZZQ6_9BACL</name>
<proteinExistence type="inferred from homology"/>
<evidence type="ECO:0000259" key="5">
    <source>
        <dbReference type="PROSITE" id="PS50075"/>
    </source>
</evidence>
<protein>
    <submittedName>
        <fullName evidence="6">Amino acid adenylation domain-containing protein</fullName>
    </submittedName>
</protein>
<evidence type="ECO:0000313" key="6">
    <source>
        <dbReference type="EMBL" id="NEW07693.1"/>
    </source>
</evidence>
<sequence length="1244" mass="138996">MTLFKSPSPLSNQSDTPVLQIPFDGKREFRTFQVDTLQVSLDDTLNQKLLQRVGHDGGAIDPLSLFLTVYVSWIYRLSGENDIRVGTSGGLHSALVPIQVSMQENDQFQKLRHAITKQLATPILPEDSFIDTIFVVNEQVEMKQPFLLGWHIITSGNQWNLQVSYDKSLWKETTIQRYIHIYNKLLEAALDNEYLPIGAVPILSYDEIALYQSLNDTAFEYPRNRTMHQLFEDIALAHGERPALSSLSGIYSYKSLNEKANQVARLLLNKGLHKGDFVAIFMERSLETIISILGILKAGGVYVPVDPEYPQERISYMMEDTNCRFMLTKAPYLEKSNQLGSELPATFEIMLVDEGLDCLEKTNPEVEVQPEDLAYIIYTSGSTGKPKGTLLAHEGVVNLGTFIRHTFQITEHDVLTQFATFSFDASVWETISALFSGAHLVLLGAEERISVEAFADAVERTRATIIPAVPTVFFNQLAMHLSEEGYRKLSTVKQIMTAGEALYGEQVRAFQRKCSEQIDIYNLYGPTECTVGATFHRVSGLIPEELTHIPIGKPNGNYRVYIVNEEQQLCPIHVPGELYISTIGLAKGYLNQPDKTASAFTASPFAADERVYRTGDIVKLLEDGTIEYVTRRDSQIKIRGHRIEIGAIEDSFAKFPNVHSAAVIPRKDNNGQNMLVGYFTSMNGSRIEPTAIKKFLNEKLPAYYVPRSICQLETMPLSPTGKIERKLLATFELIEEQEQLSASYAALTELQQQIAAAWKDVLGVQSANAQDDFFLIGGDSLDVIQVLVHLKPLYPALTINDLFQYKTMEQLATRMEQVSEVAATATMLDAKLEKLDHQHAAIKVLNEHPVIATTTAFQNQADTPPANVLLTGASGYLGSHILYEVLIRSHAQVHALVRNTSSLTGMDRLQEIMTHYFGEDVLTLMEGRVHVLEGNLEQPRLGLQEADYTKLSQCVQAIFHAAADVRHFGDNDQFDRTNVQGTRHLLELAESRKGIRFHHVSTISVPEDLAHSGHWDEVELSGEMPSGLHLANVYSDSKLQAEKLVLDSSKRGLAVTLYRPGNLTCHSENGRFQRNIDSNSFYRMIKAMLLLGKAPKANWYVDFTPIDYGSKAMVELAFQPETIGQVLHICNPNQILYTDLIQMINACGYPVETMDFASYTKWLLDPTIPKDRAALQLAMAQLEGDGAKDSIYQYGCPATSAFLAGTSVSCKEIDLTFIQSMIAYAVNIEYFPKPSNVSSMATLF</sequence>
<dbReference type="PANTHER" id="PTHR44845:SF7">
    <property type="entry name" value="PLIPASTATIN SYNTHASE SUBUNIT D"/>
    <property type="match status" value="1"/>
</dbReference>
<evidence type="ECO:0000256" key="1">
    <source>
        <dbReference type="ARBA" id="ARBA00006432"/>
    </source>
</evidence>
<keyword evidence="2" id="KW-0596">Phosphopantetheine</keyword>
<dbReference type="SUPFAM" id="SSF51735">
    <property type="entry name" value="NAD(P)-binding Rossmann-fold domains"/>
    <property type="match status" value="1"/>
</dbReference>
<accession>A0A6G3ZZQ6</accession>
<evidence type="ECO:0000256" key="3">
    <source>
        <dbReference type="ARBA" id="ARBA00022553"/>
    </source>
</evidence>
<evidence type="ECO:0000256" key="2">
    <source>
        <dbReference type="ARBA" id="ARBA00022450"/>
    </source>
</evidence>
<dbReference type="PIRSF" id="PIRSF001617">
    <property type="entry name" value="Alpha-AR"/>
    <property type="match status" value="1"/>
</dbReference>
<dbReference type="CDD" id="cd05930">
    <property type="entry name" value="A_NRPS"/>
    <property type="match status" value="1"/>
</dbReference>
<dbReference type="NCBIfam" id="TIGR01746">
    <property type="entry name" value="Thioester-redct"/>
    <property type="match status" value="1"/>
</dbReference>
<dbReference type="CDD" id="cd05235">
    <property type="entry name" value="SDR_e1"/>
    <property type="match status" value="1"/>
</dbReference>
<dbReference type="InterPro" id="IPR009081">
    <property type="entry name" value="PP-bd_ACP"/>
</dbReference>
<dbReference type="FunFam" id="3.40.50.12780:FF:000012">
    <property type="entry name" value="Non-ribosomal peptide synthetase"/>
    <property type="match status" value="1"/>
</dbReference>
<gene>
    <name evidence="6" type="ORF">GK047_16960</name>
</gene>
<dbReference type="Gene3D" id="3.30.300.30">
    <property type="match status" value="1"/>
</dbReference>
<dbReference type="SUPFAM" id="SSF56801">
    <property type="entry name" value="Acetyl-CoA synthetase-like"/>
    <property type="match status" value="1"/>
</dbReference>
<dbReference type="InterPro" id="IPR006162">
    <property type="entry name" value="Ppantetheine_attach_site"/>
</dbReference>
<dbReference type="Pfam" id="PF00550">
    <property type="entry name" value="PP-binding"/>
    <property type="match status" value="1"/>
</dbReference>
<dbReference type="Pfam" id="PF07993">
    <property type="entry name" value="NAD_binding_4"/>
    <property type="match status" value="1"/>
</dbReference>
<comment type="caution">
    <text evidence="6">The sequence shown here is derived from an EMBL/GenBank/DDBJ whole genome shotgun (WGS) entry which is preliminary data.</text>
</comment>